<dbReference type="WBParaSite" id="GPUH_0001884301-mRNA-1">
    <property type="protein sequence ID" value="GPUH_0001884301-mRNA-1"/>
    <property type="gene ID" value="GPUH_0001884301"/>
</dbReference>
<protein>
    <submittedName>
        <fullName evidence="4">Synaptonemal complex protein 2</fullName>
    </submittedName>
</protein>
<reference evidence="4" key="1">
    <citation type="submission" date="2016-06" db="UniProtKB">
        <authorList>
            <consortium name="WormBaseParasite"/>
        </authorList>
    </citation>
    <scope>IDENTIFICATION</scope>
</reference>
<evidence type="ECO:0000256" key="1">
    <source>
        <dbReference type="SAM" id="MobiDB-lite"/>
    </source>
</evidence>
<proteinExistence type="predicted"/>
<organism evidence="4">
    <name type="scientific">Gongylonema pulchrum</name>
    <dbReference type="NCBI Taxonomy" id="637853"/>
    <lineage>
        <taxon>Eukaryota</taxon>
        <taxon>Metazoa</taxon>
        <taxon>Ecdysozoa</taxon>
        <taxon>Nematoda</taxon>
        <taxon>Chromadorea</taxon>
        <taxon>Rhabditida</taxon>
        <taxon>Spirurina</taxon>
        <taxon>Spiruromorpha</taxon>
        <taxon>Spiruroidea</taxon>
        <taxon>Gongylonematidae</taxon>
        <taxon>Gongylonema</taxon>
    </lineage>
</organism>
<feature type="region of interest" description="Disordered" evidence="1">
    <location>
        <begin position="27"/>
        <end position="51"/>
    </location>
</feature>
<dbReference type="Proteomes" id="UP000271098">
    <property type="component" value="Unassembled WGS sequence"/>
</dbReference>
<reference evidence="2 3" key="2">
    <citation type="submission" date="2018-11" db="EMBL/GenBank/DDBJ databases">
        <authorList>
            <consortium name="Pathogen Informatics"/>
        </authorList>
    </citation>
    <scope>NUCLEOTIDE SEQUENCE [LARGE SCALE GENOMIC DNA]</scope>
</reference>
<evidence type="ECO:0000313" key="3">
    <source>
        <dbReference type="Proteomes" id="UP000271098"/>
    </source>
</evidence>
<name>A0A183ECX7_9BILA</name>
<dbReference type="EMBL" id="UYRT01087391">
    <property type="protein sequence ID" value="VDN32511.1"/>
    <property type="molecule type" value="Genomic_DNA"/>
</dbReference>
<gene>
    <name evidence="2" type="ORF">GPUH_LOCUS18817</name>
</gene>
<sequence length="136" mass="14823">MEGEKKGGIVCLTISGPVQAYLPVVQKRHSVTSESSSSEKSSDSPDENSPVPVDCLRAKFLNINRSAYLPVVQKRHSVTSESSSSEKSSESPDENSPVPVDCLRAKFLNINRSGVKTRCQNEAFSEPISKRLRSAL</sequence>
<keyword evidence="3" id="KW-1185">Reference proteome</keyword>
<dbReference type="AlphaFoldDB" id="A0A183ECX7"/>
<feature type="region of interest" description="Disordered" evidence="1">
    <location>
        <begin position="72"/>
        <end position="99"/>
    </location>
</feature>
<evidence type="ECO:0000313" key="4">
    <source>
        <dbReference type="WBParaSite" id="GPUH_0001884301-mRNA-1"/>
    </source>
</evidence>
<evidence type="ECO:0000313" key="2">
    <source>
        <dbReference type="EMBL" id="VDN32511.1"/>
    </source>
</evidence>
<accession>A0A183ECX7</accession>